<comment type="caution">
    <text evidence="1">The sequence shown here is derived from an EMBL/GenBank/DDBJ whole genome shotgun (WGS) entry which is preliminary data.</text>
</comment>
<reference evidence="1 2" key="1">
    <citation type="submission" date="2019-05" db="EMBL/GenBank/DDBJ databases">
        <title>Another draft genome of Portunus trituberculatus and its Hox gene families provides insights of decapod evolution.</title>
        <authorList>
            <person name="Jeong J.-H."/>
            <person name="Song I."/>
            <person name="Kim S."/>
            <person name="Choi T."/>
            <person name="Kim D."/>
            <person name="Ryu S."/>
            <person name="Kim W."/>
        </authorList>
    </citation>
    <scope>NUCLEOTIDE SEQUENCE [LARGE SCALE GENOMIC DNA]</scope>
    <source>
        <tissue evidence="1">Muscle</tissue>
    </source>
</reference>
<gene>
    <name evidence="1" type="ORF">E2C01_091460</name>
</gene>
<dbReference type="AlphaFoldDB" id="A0A5B7JPG0"/>
<evidence type="ECO:0000313" key="2">
    <source>
        <dbReference type="Proteomes" id="UP000324222"/>
    </source>
</evidence>
<organism evidence="1 2">
    <name type="scientific">Portunus trituberculatus</name>
    <name type="common">Swimming crab</name>
    <name type="synonym">Neptunus trituberculatus</name>
    <dbReference type="NCBI Taxonomy" id="210409"/>
    <lineage>
        <taxon>Eukaryota</taxon>
        <taxon>Metazoa</taxon>
        <taxon>Ecdysozoa</taxon>
        <taxon>Arthropoda</taxon>
        <taxon>Crustacea</taxon>
        <taxon>Multicrustacea</taxon>
        <taxon>Malacostraca</taxon>
        <taxon>Eumalacostraca</taxon>
        <taxon>Eucarida</taxon>
        <taxon>Decapoda</taxon>
        <taxon>Pleocyemata</taxon>
        <taxon>Brachyura</taxon>
        <taxon>Eubrachyura</taxon>
        <taxon>Portunoidea</taxon>
        <taxon>Portunidae</taxon>
        <taxon>Portuninae</taxon>
        <taxon>Portunus</taxon>
    </lineage>
</organism>
<dbReference type="Proteomes" id="UP000324222">
    <property type="component" value="Unassembled WGS sequence"/>
</dbReference>
<dbReference type="EMBL" id="VSRR010105066">
    <property type="protein sequence ID" value="MPC96216.1"/>
    <property type="molecule type" value="Genomic_DNA"/>
</dbReference>
<protein>
    <submittedName>
        <fullName evidence="1">Uncharacterized protein</fullName>
    </submittedName>
</protein>
<name>A0A5B7JPG0_PORTR</name>
<sequence length="52" mass="5619">MVAPVVSAQPSVTSSVSDRAVLAWRRPMILSQPSLVDPLCQKVQSSLTLVLR</sequence>
<accession>A0A5B7JPG0</accession>
<keyword evidence="2" id="KW-1185">Reference proteome</keyword>
<evidence type="ECO:0000313" key="1">
    <source>
        <dbReference type="EMBL" id="MPC96216.1"/>
    </source>
</evidence>
<proteinExistence type="predicted"/>